<dbReference type="PANTHER" id="PTHR33164:SF89">
    <property type="entry name" value="MARR FAMILY REGULATORY PROTEIN"/>
    <property type="match status" value="1"/>
</dbReference>
<dbReference type="InterPro" id="IPR000835">
    <property type="entry name" value="HTH_MarR-typ"/>
</dbReference>
<dbReference type="AlphaFoldDB" id="A0A1H5T9K2"/>
<dbReference type="InterPro" id="IPR036390">
    <property type="entry name" value="WH_DNA-bd_sf"/>
</dbReference>
<dbReference type="PROSITE" id="PS50995">
    <property type="entry name" value="HTH_MARR_2"/>
    <property type="match status" value="1"/>
</dbReference>
<protein>
    <submittedName>
        <fullName evidence="2">DNA-binding transcriptional regulator, MarR family</fullName>
    </submittedName>
</protein>
<feature type="domain" description="HTH marR-type" evidence="1">
    <location>
        <begin position="17"/>
        <end position="149"/>
    </location>
</feature>
<gene>
    <name evidence="2" type="ORF">SAMN05444390_10114</name>
</gene>
<dbReference type="InterPro" id="IPR036388">
    <property type="entry name" value="WH-like_DNA-bd_sf"/>
</dbReference>
<keyword evidence="2" id="KW-0238">DNA-binding</keyword>
<dbReference type="GO" id="GO:0003677">
    <property type="term" value="F:DNA binding"/>
    <property type="evidence" value="ECO:0007669"/>
    <property type="project" value="UniProtKB-KW"/>
</dbReference>
<dbReference type="GO" id="GO:0003700">
    <property type="term" value="F:DNA-binding transcription factor activity"/>
    <property type="evidence" value="ECO:0007669"/>
    <property type="project" value="InterPro"/>
</dbReference>
<dbReference type="RefSeq" id="WP_104001055.1">
    <property type="nucleotide sequence ID" value="NZ_FNVQ01000001.1"/>
</dbReference>
<dbReference type="Gene3D" id="1.10.10.10">
    <property type="entry name" value="Winged helix-like DNA-binding domain superfamily/Winged helix DNA-binding domain"/>
    <property type="match status" value="1"/>
</dbReference>
<dbReference type="SUPFAM" id="SSF46785">
    <property type="entry name" value="Winged helix' DNA-binding domain"/>
    <property type="match status" value="1"/>
</dbReference>
<accession>A0A1H5T9K2</accession>
<reference evidence="2 3" key="1">
    <citation type="submission" date="2016-10" db="EMBL/GenBank/DDBJ databases">
        <authorList>
            <person name="de Groot N.N."/>
        </authorList>
    </citation>
    <scope>NUCLEOTIDE SEQUENCE [LARGE SCALE GENOMIC DNA]</scope>
    <source>
        <strain evidence="2 3">DSM 22012</strain>
    </source>
</reference>
<evidence type="ECO:0000313" key="2">
    <source>
        <dbReference type="EMBL" id="SEF59460.1"/>
    </source>
</evidence>
<proteinExistence type="predicted"/>
<sequence>MNGSNGAADDINFGALGEMLGYRLRRAQLTFFSNFAAVCSDLGVSPGLFGVLSIAKENPGLTQTAVAQALGNDRSAMVAAVDKLEQLNLIERRPSKRDRRSYALYLTEHGQEFYTELVDRVIKHEEKLCERLKPGEKEWLVEVLGRFSS</sequence>
<dbReference type="Proteomes" id="UP000236745">
    <property type="component" value="Unassembled WGS sequence"/>
</dbReference>
<dbReference type="GO" id="GO:0006950">
    <property type="term" value="P:response to stress"/>
    <property type="evidence" value="ECO:0007669"/>
    <property type="project" value="TreeGrafter"/>
</dbReference>
<evidence type="ECO:0000259" key="1">
    <source>
        <dbReference type="PROSITE" id="PS50995"/>
    </source>
</evidence>
<dbReference type="OrthoDB" id="6331822at2"/>
<dbReference type="EMBL" id="FNVQ01000001">
    <property type="protein sequence ID" value="SEF59460.1"/>
    <property type="molecule type" value="Genomic_DNA"/>
</dbReference>
<dbReference type="Pfam" id="PF12802">
    <property type="entry name" value="MarR_2"/>
    <property type="match status" value="1"/>
</dbReference>
<dbReference type="PRINTS" id="PR00598">
    <property type="entry name" value="HTHMARR"/>
</dbReference>
<dbReference type="InterPro" id="IPR039422">
    <property type="entry name" value="MarR/SlyA-like"/>
</dbReference>
<dbReference type="PANTHER" id="PTHR33164">
    <property type="entry name" value="TRANSCRIPTIONAL REGULATOR, MARR FAMILY"/>
    <property type="match status" value="1"/>
</dbReference>
<keyword evidence="3" id="KW-1185">Reference proteome</keyword>
<evidence type="ECO:0000313" key="3">
    <source>
        <dbReference type="Proteomes" id="UP000236745"/>
    </source>
</evidence>
<name>A0A1H5T9K2_9GAMM</name>
<dbReference type="SMART" id="SM00347">
    <property type="entry name" value="HTH_MARR"/>
    <property type="match status" value="1"/>
</dbReference>
<organism evidence="2 3">
    <name type="scientific">Marinobacterium lutimaris</name>
    <dbReference type="NCBI Taxonomy" id="568106"/>
    <lineage>
        <taxon>Bacteria</taxon>
        <taxon>Pseudomonadati</taxon>
        <taxon>Pseudomonadota</taxon>
        <taxon>Gammaproteobacteria</taxon>
        <taxon>Oceanospirillales</taxon>
        <taxon>Oceanospirillaceae</taxon>
        <taxon>Marinobacterium</taxon>
    </lineage>
</organism>